<comment type="caution">
    <text evidence="6">The sequence shown here is derived from an EMBL/GenBank/DDBJ whole genome shotgun (WGS) entry which is preliminary data.</text>
</comment>
<dbReference type="InterPro" id="IPR058634">
    <property type="entry name" value="AaeA-lik-b-barrel"/>
</dbReference>
<keyword evidence="3" id="KW-1133">Transmembrane helix</keyword>
<gene>
    <name evidence="6" type="ORF">ACFPME_02330</name>
</gene>
<feature type="transmembrane region" description="Helical" evidence="3">
    <location>
        <begin position="31"/>
        <end position="53"/>
    </location>
</feature>
<dbReference type="InterPro" id="IPR050739">
    <property type="entry name" value="MFP"/>
</dbReference>
<reference evidence="7" key="1">
    <citation type="journal article" date="2019" name="Int. J. Syst. Evol. Microbiol.">
        <title>The Global Catalogue of Microorganisms (GCM) 10K type strain sequencing project: providing services to taxonomists for standard genome sequencing and annotation.</title>
        <authorList>
            <consortium name="The Broad Institute Genomics Platform"/>
            <consortium name="The Broad Institute Genome Sequencing Center for Infectious Disease"/>
            <person name="Wu L."/>
            <person name="Ma J."/>
        </authorList>
    </citation>
    <scope>NUCLEOTIDE SEQUENCE [LARGE SCALE GENOMIC DNA]</scope>
    <source>
        <strain evidence="7">JCM 17130</strain>
    </source>
</reference>
<organism evidence="6 7">
    <name type="scientific">Rhodanobacter umsongensis</name>
    <dbReference type="NCBI Taxonomy" id="633153"/>
    <lineage>
        <taxon>Bacteria</taxon>
        <taxon>Pseudomonadati</taxon>
        <taxon>Pseudomonadota</taxon>
        <taxon>Gammaproteobacteria</taxon>
        <taxon>Lysobacterales</taxon>
        <taxon>Rhodanobacteraceae</taxon>
        <taxon>Rhodanobacter</taxon>
    </lineage>
</organism>
<dbReference type="Pfam" id="PF25963">
    <property type="entry name" value="Beta-barrel_AAEA"/>
    <property type="match status" value="1"/>
</dbReference>
<feature type="domain" description="Multidrug export protein EmrA/FarA alpha-helical hairpin" evidence="4">
    <location>
        <begin position="103"/>
        <end position="223"/>
    </location>
</feature>
<keyword evidence="7" id="KW-1185">Reference proteome</keyword>
<evidence type="ECO:0000313" key="6">
    <source>
        <dbReference type="EMBL" id="MFC5435377.1"/>
    </source>
</evidence>
<dbReference type="Gene3D" id="2.40.50.100">
    <property type="match status" value="1"/>
</dbReference>
<dbReference type="InterPro" id="IPR058633">
    <property type="entry name" value="EmrA/FarA_HH"/>
</dbReference>
<feature type="region of interest" description="Disordered" evidence="2">
    <location>
        <begin position="1"/>
        <end position="21"/>
    </location>
</feature>
<name>A0ABW0JH12_9GAMM</name>
<proteinExistence type="predicted"/>
<keyword evidence="3" id="KW-0472">Membrane</keyword>
<evidence type="ECO:0000313" key="7">
    <source>
        <dbReference type="Proteomes" id="UP001596013"/>
    </source>
</evidence>
<dbReference type="RefSeq" id="WP_377301625.1">
    <property type="nucleotide sequence ID" value="NZ_JBHSMK010000002.1"/>
</dbReference>
<dbReference type="Pfam" id="PF25885">
    <property type="entry name" value="HH_EMRA"/>
    <property type="match status" value="1"/>
</dbReference>
<dbReference type="Gene3D" id="2.40.30.170">
    <property type="match status" value="1"/>
</dbReference>
<keyword evidence="3" id="KW-0812">Transmembrane</keyword>
<evidence type="ECO:0000256" key="2">
    <source>
        <dbReference type="SAM" id="MobiDB-lite"/>
    </source>
</evidence>
<evidence type="ECO:0000259" key="5">
    <source>
        <dbReference type="Pfam" id="PF25963"/>
    </source>
</evidence>
<feature type="domain" description="p-hydroxybenzoic acid efflux pump subunit AaeA-like beta-barrel" evidence="5">
    <location>
        <begin position="261"/>
        <end position="351"/>
    </location>
</feature>
<evidence type="ECO:0000259" key="4">
    <source>
        <dbReference type="Pfam" id="PF25885"/>
    </source>
</evidence>
<evidence type="ECO:0000256" key="3">
    <source>
        <dbReference type="SAM" id="Phobius"/>
    </source>
</evidence>
<dbReference type="PANTHER" id="PTHR30386:SF19">
    <property type="entry name" value="MULTIDRUG EXPORT PROTEIN EMRA-RELATED"/>
    <property type="match status" value="1"/>
</dbReference>
<evidence type="ECO:0000256" key="1">
    <source>
        <dbReference type="ARBA" id="ARBA00004196"/>
    </source>
</evidence>
<dbReference type="PANTHER" id="PTHR30386">
    <property type="entry name" value="MEMBRANE FUSION SUBUNIT OF EMRAB-TOLC MULTIDRUG EFFLUX PUMP"/>
    <property type="match status" value="1"/>
</dbReference>
<dbReference type="SUPFAM" id="SSF111369">
    <property type="entry name" value="HlyD-like secretion proteins"/>
    <property type="match status" value="2"/>
</dbReference>
<accession>A0ABW0JH12</accession>
<dbReference type="EMBL" id="JBHSMK010000002">
    <property type="protein sequence ID" value="MFC5435377.1"/>
    <property type="molecule type" value="Genomic_DNA"/>
</dbReference>
<comment type="subcellular location">
    <subcellularLocation>
        <location evidence="1">Cell envelope</location>
    </subcellularLocation>
</comment>
<sequence length="404" mass="42894">MSPIESDKSQTAGDADDSGMAAKDPAKRRRVLLIVAGAFVLAGLAWFLLWLFVFSAREKTDNAYVGGNQVAISAQVPGTVVAILADDTQHVDAGQVLVKLDSTDAQTRLQQARSALAQAVRGVRQQTSSATGADAQVVAAKLDLKKAEADLKRRLPLIAAQAESPEIVQHLRDGVEQARSAVVAAEAQASAAHAAIEGTDVARNPAVLQARANFRAAWVAAQRNAIYAPVSGYVAERSVQLGNSVQPGQQLMTVVPLHDLWIDANFKESQLRHIRIGQPATVVSDLYGGDAEYHGKVIGLGAGTGSVFSLLPAQNATGNWIKVVQRVPVRIALDNKELDKHPLRIGLSTDVTVDIRHDQGSVLPGRSPPQPVAQTDVYDQMASKADAEADQVIRANLPHATVAN</sequence>
<dbReference type="Proteomes" id="UP001596013">
    <property type="component" value="Unassembled WGS sequence"/>
</dbReference>
<protein>
    <submittedName>
        <fullName evidence="6">Efflux RND transporter periplasmic adaptor subunit</fullName>
    </submittedName>
</protein>